<accession>A0A0X3PMY4</accession>
<gene>
    <name evidence="1" type="ORF">TR127005</name>
</gene>
<dbReference type="EMBL" id="GEEE01005221">
    <property type="protein sequence ID" value="JAP58004.1"/>
    <property type="molecule type" value="Transcribed_RNA"/>
</dbReference>
<name>A0A0X3PMY4_SCHSO</name>
<proteinExistence type="predicted"/>
<reference evidence="1" key="1">
    <citation type="submission" date="2016-01" db="EMBL/GenBank/DDBJ databases">
        <title>Reference transcriptome for the parasite Schistocephalus solidus: insights into the molecular evolution of parasitism.</title>
        <authorList>
            <person name="Hebert F.O."/>
            <person name="Grambauer S."/>
            <person name="Barber I."/>
            <person name="Landry C.R."/>
            <person name="Aubin-Horth N."/>
        </authorList>
    </citation>
    <scope>NUCLEOTIDE SEQUENCE</scope>
</reference>
<dbReference type="EMBL" id="GEEE01019658">
    <property type="protein sequence ID" value="JAP43567.1"/>
    <property type="molecule type" value="Transcribed_RNA"/>
</dbReference>
<dbReference type="EMBL" id="GEEE01022962">
    <property type="protein sequence ID" value="JAP40263.1"/>
    <property type="molecule type" value="Transcribed_RNA"/>
</dbReference>
<sequence length="115" mass="13212">MQLWSQYTRLSPRLCAPGSVPRECTEPILVPLACGSKSFIDSEIYDVYLLSTCFSYKNYICWFESVCIQMGSTLLCFKFLCATFLRGCLCDLLCSVAFEESRWQSVLHLVFRYVA</sequence>
<organism evidence="1">
    <name type="scientific">Schistocephalus solidus</name>
    <name type="common">Tapeworm</name>
    <dbReference type="NCBI Taxonomy" id="70667"/>
    <lineage>
        <taxon>Eukaryota</taxon>
        <taxon>Metazoa</taxon>
        <taxon>Spiralia</taxon>
        <taxon>Lophotrochozoa</taxon>
        <taxon>Platyhelminthes</taxon>
        <taxon>Cestoda</taxon>
        <taxon>Eucestoda</taxon>
        <taxon>Diphyllobothriidea</taxon>
        <taxon>Diphyllobothriidae</taxon>
        <taxon>Schistocephalus</taxon>
    </lineage>
</organism>
<dbReference type="EMBL" id="GEEE01012018">
    <property type="protein sequence ID" value="JAP51207.1"/>
    <property type="molecule type" value="Transcribed_RNA"/>
</dbReference>
<dbReference type="EMBL" id="GEEE01024302">
    <property type="protein sequence ID" value="JAP38923.1"/>
    <property type="molecule type" value="Transcribed_RNA"/>
</dbReference>
<evidence type="ECO:0000313" key="1">
    <source>
        <dbReference type="EMBL" id="JAP51207.1"/>
    </source>
</evidence>
<dbReference type="AlphaFoldDB" id="A0A0X3PMY4"/>
<protein>
    <submittedName>
        <fullName evidence="1">Uncharacterized protein</fullName>
    </submittedName>
</protein>